<evidence type="ECO:0000313" key="2">
    <source>
        <dbReference type="Proteomes" id="UP000467105"/>
    </source>
</evidence>
<proteinExistence type="predicted"/>
<dbReference type="Gene3D" id="3.30.1310.10">
    <property type="entry name" value="Nucleoid-associated protein YbaB-like domain"/>
    <property type="match status" value="1"/>
</dbReference>
<reference evidence="1 2" key="1">
    <citation type="journal article" date="2019" name="Emerg. Microbes Infect.">
        <title>Comprehensive subspecies identification of 175 nontuberculous mycobacteria species based on 7547 genomic profiles.</title>
        <authorList>
            <person name="Matsumoto Y."/>
            <person name="Kinjo T."/>
            <person name="Motooka D."/>
            <person name="Nabeya D."/>
            <person name="Jung N."/>
            <person name="Uechi K."/>
            <person name="Horii T."/>
            <person name="Iida T."/>
            <person name="Fujita J."/>
            <person name="Nakamura S."/>
        </authorList>
    </citation>
    <scope>NUCLEOTIDE SEQUENCE [LARGE SCALE GENOMIC DNA]</scope>
    <source>
        <strain evidence="1 2">JCM 14742</strain>
    </source>
</reference>
<dbReference type="SUPFAM" id="SSF82607">
    <property type="entry name" value="YbaB-like"/>
    <property type="match status" value="1"/>
</dbReference>
<accession>A0A7I7YXU6</accession>
<dbReference type="RefSeq" id="WP_085270513.1">
    <property type="nucleotide sequence ID" value="NZ_AP022614.1"/>
</dbReference>
<dbReference type="OrthoDB" id="4741720at2"/>
<dbReference type="AlphaFoldDB" id="A0A7I7YXU6"/>
<gene>
    <name evidence="1" type="ORF">MPRM_40260</name>
</gene>
<dbReference type="Pfam" id="PF02575">
    <property type="entry name" value="YbaB_DNA_bd"/>
    <property type="match status" value="1"/>
</dbReference>
<dbReference type="PANTHER" id="PTHR33449:SF1">
    <property type="entry name" value="NUCLEOID-ASSOCIATED PROTEIN YBAB"/>
    <property type="match status" value="1"/>
</dbReference>
<name>A0A7I7YXU6_9MYCO</name>
<keyword evidence="2" id="KW-1185">Reference proteome</keyword>
<dbReference type="EMBL" id="AP022614">
    <property type="protein sequence ID" value="BBZ46745.1"/>
    <property type="molecule type" value="Genomic_DNA"/>
</dbReference>
<sequence length="115" mass="12212">MTTEMHPQVAEALRQAQRFQSALEAQLHLTATQTFTATDESETVEVTVNGHRWLTDIRIEDGLLRLGAETAEKRINEAIRAAVAAAAAAGEAESAQLVESLAEIAGSLQGTLGLA</sequence>
<keyword evidence="1" id="KW-0238">DNA-binding</keyword>
<evidence type="ECO:0000313" key="1">
    <source>
        <dbReference type="EMBL" id="BBZ46745.1"/>
    </source>
</evidence>
<dbReference type="InterPro" id="IPR036894">
    <property type="entry name" value="YbaB-like_sf"/>
</dbReference>
<dbReference type="InterPro" id="IPR004401">
    <property type="entry name" value="YbaB/EbfC"/>
</dbReference>
<dbReference type="Proteomes" id="UP000467105">
    <property type="component" value="Chromosome"/>
</dbReference>
<dbReference type="PANTHER" id="PTHR33449">
    <property type="entry name" value="NUCLEOID-ASSOCIATED PROTEIN YBAB"/>
    <property type="match status" value="1"/>
</dbReference>
<organism evidence="1 2">
    <name type="scientific">Mycobacterium parmense</name>
    <dbReference type="NCBI Taxonomy" id="185642"/>
    <lineage>
        <taxon>Bacteria</taxon>
        <taxon>Bacillati</taxon>
        <taxon>Actinomycetota</taxon>
        <taxon>Actinomycetes</taxon>
        <taxon>Mycobacteriales</taxon>
        <taxon>Mycobacteriaceae</taxon>
        <taxon>Mycobacterium</taxon>
        <taxon>Mycobacterium simiae complex</taxon>
    </lineage>
</organism>
<dbReference type="GO" id="GO:0003677">
    <property type="term" value="F:DNA binding"/>
    <property type="evidence" value="ECO:0007669"/>
    <property type="project" value="UniProtKB-KW"/>
</dbReference>
<protein>
    <submittedName>
        <fullName evidence="1">DNA-binding protein</fullName>
    </submittedName>
</protein>